<gene>
    <name evidence="1" type="ORF">ABC974_14740</name>
</gene>
<protein>
    <recommendedName>
        <fullName evidence="3">M23 family peptidase</fullName>
    </recommendedName>
</protein>
<evidence type="ECO:0008006" key="3">
    <source>
        <dbReference type="Google" id="ProtNLM"/>
    </source>
</evidence>
<proteinExistence type="predicted"/>
<reference evidence="1 2" key="1">
    <citation type="submission" date="2024-05" db="EMBL/GenBank/DDBJ databases">
        <authorList>
            <person name="Liu Q."/>
            <person name="Xin Y.-H."/>
        </authorList>
    </citation>
    <scope>NUCLEOTIDE SEQUENCE [LARGE SCALE GENOMIC DNA]</scope>
    <source>
        <strain evidence="1 2">CGMCC 1.10181</strain>
    </source>
</reference>
<organism evidence="1 2">
    <name type="scientific">Sphingomonas oligophenolica</name>
    <dbReference type="NCBI Taxonomy" id="301154"/>
    <lineage>
        <taxon>Bacteria</taxon>
        <taxon>Pseudomonadati</taxon>
        <taxon>Pseudomonadota</taxon>
        <taxon>Alphaproteobacteria</taxon>
        <taxon>Sphingomonadales</taxon>
        <taxon>Sphingomonadaceae</taxon>
        <taxon>Sphingomonas</taxon>
    </lineage>
</organism>
<evidence type="ECO:0000313" key="1">
    <source>
        <dbReference type="EMBL" id="MEN2790895.1"/>
    </source>
</evidence>
<dbReference type="RefSeq" id="WP_343892805.1">
    <property type="nucleotide sequence ID" value="NZ_BAAAEH010000065.1"/>
</dbReference>
<evidence type="ECO:0000313" key="2">
    <source>
        <dbReference type="Proteomes" id="UP001419910"/>
    </source>
</evidence>
<sequence length="91" mass="8761">MTDIDGAIERMRVASVHPALADIEGPLLARLRAQQATGAGLSTRSFVAAGLAALSLGIAGSLVPGAPAQAAASPAPFGTTALAPSTLLGGG</sequence>
<dbReference type="Proteomes" id="UP001419910">
    <property type="component" value="Unassembled WGS sequence"/>
</dbReference>
<comment type="caution">
    <text evidence="1">The sequence shown here is derived from an EMBL/GenBank/DDBJ whole genome shotgun (WGS) entry which is preliminary data.</text>
</comment>
<accession>A0ABU9Y518</accession>
<dbReference type="EMBL" id="JBDIME010000013">
    <property type="protein sequence ID" value="MEN2790895.1"/>
    <property type="molecule type" value="Genomic_DNA"/>
</dbReference>
<name>A0ABU9Y518_9SPHN</name>
<keyword evidence="2" id="KW-1185">Reference proteome</keyword>